<evidence type="ECO:0000256" key="1">
    <source>
        <dbReference type="SAM" id="Phobius"/>
    </source>
</evidence>
<evidence type="ECO:0000313" key="2">
    <source>
        <dbReference type="EMBL" id="SDZ34931.1"/>
    </source>
</evidence>
<proteinExistence type="predicted"/>
<evidence type="ECO:0008006" key="4">
    <source>
        <dbReference type="Google" id="ProtNLM"/>
    </source>
</evidence>
<sequence length="256" mass="27669">MVAGMIGKVSDAVVQHRRVVLMLGLLVAGVNFAAVGFAPALGQRLFFPLLFLIVAVLVLALITIGIRPAYFVVQPQIPAFATPAPAWKVFLALGFLAPASSSIGAVVRSTRAGIVSTFDVVANIPYFVLIALLLVEAWRGYGIQLHPYGIRQRSALGSLTVPWEALPAAQIPPGVDRPSRLRMAIAKPQLVRQRGIPWSRKDLRTDNIDAGFLTAAIRHYVCHPEHRVAIGSQAEYQRLLADLPDRGGRKDAGDDS</sequence>
<protein>
    <recommendedName>
        <fullName evidence="4">PH domain-containing protein</fullName>
    </recommendedName>
</protein>
<organism evidence="2 3">
    <name type="scientific">Micromonospora pattaloongensis</name>
    <dbReference type="NCBI Taxonomy" id="405436"/>
    <lineage>
        <taxon>Bacteria</taxon>
        <taxon>Bacillati</taxon>
        <taxon>Actinomycetota</taxon>
        <taxon>Actinomycetes</taxon>
        <taxon>Micromonosporales</taxon>
        <taxon>Micromonosporaceae</taxon>
        <taxon>Micromonospora</taxon>
    </lineage>
</organism>
<keyword evidence="3" id="KW-1185">Reference proteome</keyword>
<feature type="transmembrane region" description="Helical" evidence="1">
    <location>
        <begin position="20"/>
        <end position="39"/>
    </location>
</feature>
<keyword evidence="1" id="KW-0472">Membrane</keyword>
<keyword evidence="1" id="KW-1133">Transmembrane helix</keyword>
<dbReference type="Proteomes" id="UP000242415">
    <property type="component" value="Unassembled WGS sequence"/>
</dbReference>
<dbReference type="AlphaFoldDB" id="A0A1H3SBL9"/>
<evidence type="ECO:0000313" key="3">
    <source>
        <dbReference type="Proteomes" id="UP000242415"/>
    </source>
</evidence>
<dbReference type="EMBL" id="FNPH01000011">
    <property type="protein sequence ID" value="SDZ34931.1"/>
    <property type="molecule type" value="Genomic_DNA"/>
</dbReference>
<name>A0A1H3SBL9_9ACTN</name>
<reference evidence="3" key="1">
    <citation type="submission" date="2016-10" db="EMBL/GenBank/DDBJ databases">
        <authorList>
            <person name="Varghese N."/>
            <person name="Submissions S."/>
        </authorList>
    </citation>
    <scope>NUCLEOTIDE SEQUENCE [LARGE SCALE GENOMIC DNA]</scope>
    <source>
        <strain evidence="3">DSM 45245</strain>
    </source>
</reference>
<accession>A0A1H3SBL9</accession>
<feature type="transmembrane region" description="Helical" evidence="1">
    <location>
        <begin position="45"/>
        <end position="66"/>
    </location>
</feature>
<gene>
    <name evidence="2" type="ORF">SAMN05444365_1111</name>
</gene>
<feature type="transmembrane region" description="Helical" evidence="1">
    <location>
        <begin position="113"/>
        <end position="135"/>
    </location>
</feature>
<keyword evidence="1" id="KW-0812">Transmembrane</keyword>
<feature type="transmembrane region" description="Helical" evidence="1">
    <location>
        <begin position="87"/>
        <end position="107"/>
    </location>
</feature>